<evidence type="ECO:0000313" key="4">
    <source>
        <dbReference type="Proteomes" id="UP000276834"/>
    </source>
</evidence>
<dbReference type="PANTHER" id="PTHR18952">
    <property type="entry name" value="CARBONIC ANHYDRASE"/>
    <property type="match status" value="1"/>
</dbReference>
<dbReference type="InterPro" id="IPR001148">
    <property type="entry name" value="CA_dom"/>
</dbReference>
<keyword evidence="4" id="KW-1185">Reference proteome</keyword>
<feature type="domain" description="Alpha-carbonic anhydrase" evidence="2">
    <location>
        <begin position="33"/>
        <end position="399"/>
    </location>
</feature>
<comment type="similarity">
    <text evidence="1">Belongs to the alpha-carbonic anhydrase family.</text>
</comment>
<name>A0A3L8SDG3_CHLGU</name>
<proteinExistence type="inferred from homology"/>
<dbReference type="GO" id="GO:0008270">
    <property type="term" value="F:zinc ion binding"/>
    <property type="evidence" value="ECO:0007669"/>
    <property type="project" value="InterPro"/>
</dbReference>
<dbReference type="Gene3D" id="3.10.200.10">
    <property type="entry name" value="Alpha carbonic anhydrase"/>
    <property type="match status" value="2"/>
</dbReference>
<sequence length="432" mass="45755">MQESGAGLAGTAGLVGDTATRGLVCPFGWFGGCPWCPCSSSAGPSHWKELKATCGGDKQSPVNIDRRRLQRDGGLGDILFEGYDQAPPGKWRLTNNGHTGACWAPSPAPVPSHHPGWGLAPAPLLAAAGSHADECWCWDEDGAEGAVPTLSLPSPCPAALAVMLDLASESASEHIAVSGGGLPGRYRAVQLHFHWGSPAGNGSEHTLDGRQLPMEVGLQGPPGNWVLVVQPGEHCTGVLKEWEGAGKLGQVQERLGNPMTTREGWLGTFPIALQQGRLVLPAVSETSNTNYNTIVAGLRNVSHAGDSVDLASTFRLSTLLPRAARLSGYYRYQGSLTTPDCSEAVVWTVFEEPVEIGQEQLKAFVSTLHFPLEGSMLLKMINNFRPPQPLRSRKIFASRGATASGGSLHRGHHQLLSALLLLALLSLFSPAP</sequence>
<dbReference type="InterPro" id="IPR036398">
    <property type="entry name" value="CA_dom_sf"/>
</dbReference>
<dbReference type="InterPro" id="IPR023561">
    <property type="entry name" value="Carbonic_anhydrase_a-class"/>
</dbReference>
<dbReference type="OrthoDB" id="429145at2759"/>
<organism evidence="3 4">
    <name type="scientific">Chloebia gouldiae</name>
    <name type="common">Gouldian finch</name>
    <name type="synonym">Erythrura gouldiae</name>
    <dbReference type="NCBI Taxonomy" id="44316"/>
    <lineage>
        <taxon>Eukaryota</taxon>
        <taxon>Metazoa</taxon>
        <taxon>Chordata</taxon>
        <taxon>Craniata</taxon>
        <taxon>Vertebrata</taxon>
        <taxon>Euteleostomi</taxon>
        <taxon>Archelosauria</taxon>
        <taxon>Archosauria</taxon>
        <taxon>Dinosauria</taxon>
        <taxon>Saurischia</taxon>
        <taxon>Theropoda</taxon>
        <taxon>Coelurosauria</taxon>
        <taxon>Aves</taxon>
        <taxon>Neognathae</taxon>
        <taxon>Neoaves</taxon>
        <taxon>Telluraves</taxon>
        <taxon>Australaves</taxon>
        <taxon>Passeriformes</taxon>
        <taxon>Passeroidea</taxon>
        <taxon>Passeridae</taxon>
        <taxon>Chloebia</taxon>
    </lineage>
</organism>
<dbReference type="GO" id="GO:0005886">
    <property type="term" value="C:plasma membrane"/>
    <property type="evidence" value="ECO:0007669"/>
    <property type="project" value="TreeGrafter"/>
</dbReference>
<dbReference type="PROSITE" id="PS51144">
    <property type="entry name" value="ALPHA_CA_2"/>
    <property type="match status" value="1"/>
</dbReference>
<gene>
    <name evidence="3" type="ORF">DV515_00009486</name>
</gene>
<dbReference type="EMBL" id="QUSF01000030">
    <property type="protein sequence ID" value="RLV99844.1"/>
    <property type="molecule type" value="Genomic_DNA"/>
</dbReference>
<dbReference type="PANTHER" id="PTHR18952:SF134">
    <property type="entry name" value="CARBONIC ANHYDRASE 15"/>
    <property type="match status" value="1"/>
</dbReference>
<dbReference type="Pfam" id="PF00194">
    <property type="entry name" value="Carb_anhydrase"/>
    <property type="match status" value="3"/>
</dbReference>
<reference evidence="3 4" key="1">
    <citation type="journal article" date="2018" name="Proc. R. Soc. B">
        <title>A non-coding region near Follistatin controls head colour polymorphism in the Gouldian finch.</title>
        <authorList>
            <person name="Toomey M.B."/>
            <person name="Marques C.I."/>
            <person name="Andrade P."/>
            <person name="Araujo P.M."/>
            <person name="Sabatino S."/>
            <person name="Gazda M.A."/>
            <person name="Afonso S."/>
            <person name="Lopes R.J."/>
            <person name="Corbo J.C."/>
            <person name="Carneiro M."/>
        </authorList>
    </citation>
    <scope>NUCLEOTIDE SEQUENCE [LARGE SCALE GENOMIC DNA]</scope>
    <source>
        <strain evidence="3">Red01</strain>
        <tissue evidence="3">Muscle</tissue>
    </source>
</reference>
<dbReference type="AlphaFoldDB" id="A0A3L8SDG3"/>
<dbReference type="Proteomes" id="UP000276834">
    <property type="component" value="Unassembled WGS sequence"/>
</dbReference>
<evidence type="ECO:0000313" key="3">
    <source>
        <dbReference type="EMBL" id="RLV99844.1"/>
    </source>
</evidence>
<protein>
    <recommendedName>
        <fullName evidence="2">Alpha-carbonic anhydrase domain-containing protein</fullName>
    </recommendedName>
</protein>
<dbReference type="GO" id="GO:0004089">
    <property type="term" value="F:carbonate dehydratase activity"/>
    <property type="evidence" value="ECO:0007669"/>
    <property type="project" value="InterPro"/>
</dbReference>
<dbReference type="SMART" id="SM01057">
    <property type="entry name" value="Carb_anhydrase"/>
    <property type="match status" value="1"/>
</dbReference>
<evidence type="ECO:0000256" key="1">
    <source>
        <dbReference type="ARBA" id="ARBA00010718"/>
    </source>
</evidence>
<accession>A0A3L8SDG3</accession>
<dbReference type="SUPFAM" id="SSF51069">
    <property type="entry name" value="Carbonic anhydrase"/>
    <property type="match status" value="2"/>
</dbReference>
<evidence type="ECO:0000259" key="2">
    <source>
        <dbReference type="PROSITE" id="PS51144"/>
    </source>
</evidence>
<comment type="caution">
    <text evidence="3">The sequence shown here is derived from an EMBL/GenBank/DDBJ whole genome shotgun (WGS) entry which is preliminary data.</text>
</comment>